<reference evidence="2 3" key="1">
    <citation type="journal article" date="2015" name="PeerJ">
        <title>First genomic representation of candidate bacterial phylum KSB3 points to enhanced environmental sensing as a trigger of wastewater bulking.</title>
        <authorList>
            <person name="Sekiguchi Y."/>
            <person name="Ohashi A."/>
            <person name="Parks D.H."/>
            <person name="Yamauchi T."/>
            <person name="Tyson G.W."/>
            <person name="Hugenholtz P."/>
        </authorList>
    </citation>
    <scope>NUCLEOTIDE SEQUENCE [LARGE SCALE GENOMIC DNA]</scope>
</reference>
<proteinExistence type="predicted"/>
<gene>
    <name evidence="2" type="ORF">U27_04486</name>
</gene>
<accession>A0A081BYW4</accession>
<dbReference type="EMBL" id="DF820466">
    <property type="protein sequence ID" value="GAK57519.1"/>
    <property type="molecule type" value="Genomic_DNA"/>
</dbReference>
<name>A0A081BYW4_VECG1</name>
<evidence type="ECO:0000313" key="3">
    <source>
        <dbReference type="Proteomes" id="UP000030661"/>
    </source>
</evidence>
<organism evidence="2 3">
    <name type="scientific">Vecturithrix granuli</name>
    <dbReference type="NCBI Taxonomy" id="1499967"/>
    <lineage>
        <taxon>Bacteria</taxon>
        <taxon>Candidatus Moduliflexota</taxon>
        <taxon>Candidatus Vecturitrichia</taxon>
        <taxon>Candidatus Vecturitrichales</taxon>
        <taxon>Candidatus Vecturitrichaceae</taxon>
        <taxon>Candidatus Vecturithrix</taxon>
    </lineage>
</organism>
<keyword evidence="3" id="KW-1185">Reference proteome</keyword>
<evidence type="ECO:0000256" key="1">
    <source>
        <dbReference type="SAM" id="MobiDB-lite"/>
    </source>
</evidence>
<dbReference type="Proteomes" id="UP000030661">
    <property type="component" value="Unassembled WGS sequence"/>
</dbReference>
<dbReference type="AlphaFoldDB" id="A0A081BYW4"/>
<feature type="region of interest" description="Disordered" evidence="1">
    <location>
        <begin position="1"/>
        <end position="26"/>
    </location>
</feature>
<dbReference type="HOGENOM" id="CLU_2913095_0_0_0"/>
<evidence type="ECO:0000313" key="2">
    <source>
        <dbReference type="EMBL" id="GAK57519.1"/>
    </source>
</evidence>
<protein>
    <submittedName>
        <fullName evidence="2">Uncharacterized protein</fullName>
    </submittedName>
</protein>
<sequence>MIDNHNDGDRSREVLESLHERENGEEGARGTLFALFCSGFPEVQGGGMLTSIDLWGQQWEM</sequence>
<dbReference type="STRING" id="1499967.U27_04486"/>